<dbReference type="AlphaFoldDB" id="A0A6N8FB89"/>
<evidence type="ECO:0000313" key="3">
    <source>
        <dbReference type="Proteomes" id="UP000439994"/>
    </source>
</evidence>
<dbReference type="Gene3D" id="3.40.710.10">
    <property type="entry name" value="DD-peptidase/beta-lactamase superfamily"/>
    <property type="match status" value="1"/>
</dbReference>
<gene>
    <name evidence="2" type="ORF">GNP35_07085</name>
</gene>
<accession>A0A6N8FB89</accession>
<dbReference type="Proteomes" id="UP000439994">
    <property type="component" value="Unassembled WGS sequence"/>
</dbReference>
<sequence>MNFTKLAFLLVVGTFMSVLVKAEKIGIKQHQQIHQTFVDSDFSGTAIITQNGSPVFHQGYGMAVKEWQIANSTNTKFRIASLSKTFTEVVIMKLAEEGQLNIDEPLKRYLPDYPANYGNEVTLLHLLTHRSGIPRLFNIPGWTNGKSVSPHTKESFISMIADMPLAFNAGLKRQYSSANYYLLGAVIEQVTGQSFGQVLQDKILKPLNMKNTDVYRPGQLVLGLASQYKSIAGKYSFCPDVEGEFCSGDNVNLALFMASGSMHSTTEDLTLWAQALDGKGLLRESSKTFLFNPNTKASWNVQTVALSNKPNLKLLVADGGLEGSSSMLVKLPEEQITIVMLNNTGMEYQNKAELGLKILGIMLE</sequence>
<protein>
    <submittedName>
        <fullName evidence="2">Serine hydrolase</fullName>
    </submittedName>
</protein>
<dbReference type="PANTHER" id="PTHR46825:SF9">
    <property type="entry name" value="BETA-LACTAMASE-RELATED DOMAIN-CONTAINING PROTEIN"/>
    <property type="match status" value="1"/>
</dbReference>
<dbReference type="OrthoDB" id="9799367at2"/>
<dbReference type="PANTHER" id="PTHR46825">
    <property type="entry name" value="D-ALANYL-D-ALANINE-CARBOXYPEPTIDASE/ENDOPEPTIDASE AMPH"/>
    <property type="match status" value="1"/>
</dbReference>
<organism evidence="2 3">
    <name type="scientific">Psychrosphaera haliotis</name>
    <dbReference type="NCBI Taxonomy" id="555083"/>
    <lineage>
        <taxon>Bacteria</taxon>
        <taxon>Pseudomonadati</taxon>
        <taxon>Pseudomonadota</taxon>
        <taxon>Gammaproteobacteria</taxon>
        <taxon>Alteromonadales</taxon>
        <taxon>Pseudoalteromonadaceae</taxon>
        <taxon>Psychrosphaera</taxon>
    </lineage>
</organism>
<evidence type="ECO:0000259" key="1">
    <source>
        <dbReference type="Pfam" id="PF00144"/>
    </source>
</evidence>
<keyword evidence="2" id="KW-0378">Hydrolase</keyword>
<reference evidence="2 3" key="1">
    <citation type="submission" date="2019-11" db="EMBL/GenBank/DDBJ databases">
        <title>P. haliotis isolates from Z. marina roots.</title>
        <authorList>
            <person name="Cohen M."/>
            <person name="Jospin G."/>
            <person name="Eisen J.A."/>
            <person name="Coil D.A."/>
        </authorList>
    </citation>
    <scope>NUCLEOTIDE SEQUENCE [LARGE SCALE GENOMIC DNA]</scope>
    <source>
        <strain evidence="2 3">UCD-MCMsp1aY</strain>
    </source>
</reference>
<dbReference type="GO" id="GO:0016787">
    <property type="term" value="F:hydrolase activity"/>
    <property type="evidence" value="ECO:0007669"/>
    <property type="project" value="UniProtKB-KW"/>
</dbReference>
<dbReference type="RefSeq" id="WP_155695453.1">
    <property type="nucleotide sequence ID" value="NZ_WOCD01000003.1"/>
</dbReference>
<dbReference type="Pfam" id="PF00144">
    <property type="entry name" value="Beta-lactamase"/>
    <property type="match status" value="1"/>
</dbReference>
<dbReference type="InterPro" id="IPR012338">
    <property type="entry name" value="Beta-lactam/transpept-like"/>
</dbReference>
<name>A0A6N8FB89_9GAMM</name>
<comment type="caution">
    <text evidence="2">The sequence shown here is derived from an EMBL/GenBank/DDBJ whole genome shotgun (WGS) entry which is preliminary data.</text>
</comment>
<feature type="domain" description="Beta-lactamase-related" evidence="1">
    <location>
        <begin position="45"/>
        <end position="345"/>
    </location>
</feature>
<keyword evidence="3" id="KW-1185">Reference proteome</keyword>
<evidence type="ECO:0000313" key="2">
    <source>
        <dbReference type="EMBL" id="MUH72260.1"/>
    </source>
</evidence>
<proteinExistence type="predicted"/>
<dbReference type="EMBL" id="WOCD01000003">
    <property type="protein sequence ID" value="MUH72260.1"/>
    <property type="molecule type" value="Genomic_DNA"/>
</dbReference>
<dbReference type="InterPro" id="IPR001466">
    <property type="entry name" value="Beta-lactam-related"/>
</dbReference>
<dbReference type="InterPro" id="IPR050491">
    <property type="entry name" value="AmpC-like"/>
</dbReference>
<dbReference type="SUPFAM" id="SSF56601">
    <property type="entry name" value="beta-lactamase/transpeptidase-like"/>
    <property type="match status" value="1"/>
</dbReference>